<protein>
    <recommendedName>
        <fullName evidence="5">HID1 domain containing</fullName>
    </recommendedName>
</protein>
<dbReference type="EMBL" id="JADDUC010000239">
    <property type="protein sequence ID" value="KAG0115147.1"/>
    <property type="molecule type" value="Genomic_DNA"/>
</dbReference>
<dbReference type="InterPro" id="IPR026705">
    <property type="entry name" value="Hid-1/Ecm30"/>
</dbReference>
<reference evidence="3 4" key="2">
    <citation type="journal article" date="2021" name="J. Hered.">
        <title>Feather Gene Expression Elucidates the Developmental Basis of Plumage Iridescence in African Starlings.</title>
        <authorList>
            <person name="Rubenstein D.R."/>
            <person name="Corvelo A."/>
            <person name="MacManes M.D."/>
            <person name="Maia R."/>
            <person name="Narzisi G."/>
            <person name="Rousaki A."/>
            <person name="Vandenabeele P."/>
            <person name="Shawkey M.D."/>
            <person name="Solomon J."/>
        </authorList>
    </citation>
    <scope>NUCLEOTIDE SEQUENCE [LARGE SCALE GENOMIC DNA]</scope>
    <source>
        <strain evidence="3">SS15</strain>
    </source>
</reference>
<dbReference type="Pfam" id="PF12722">
    <property type="entry name" value="Hid1"/>
    <property type="match status" value="1"/>
</dbReference>
<comment type="caution">
    <text evidence="2">The sequence shown here is derived from an EMBL/GenBank/DDBJ whole genome shotgun (WGS) entry which is preliminary data.</text>
</comment>
<evidence type="ECO:0008006" key="5">
    <source>
        <dbReference type="Google" id="ProtNLM"/>
    </source>
</evidence>
<dbReference type="PANTHER" id="PTHR21575:SF12">
    <property type="entry name" value="PROTEIN HID1"/>
    <property type="match status" value="1"/>
</dbReference>
<name>A0A835NG27_9PASS</name>
<dbReference type="GO" id="GO:0016020">
    <property type="term" value="C:membrane"/>
    <property type="evidence" value="ECO:0007669"/>
    <property type="project" value="TreeGrafter"/>
</dbReference>
<evidence type="ECO:0000313" key="4">
    <source>
        <dbReference type="Proteomes" id="UP000618051"/>
    </source>
</evidence>
<dbReference type="GO" id="GO:0005797">
    <property type="term" value="C:Golgi medial cisterna"/>
    <property type="evidence" value="ECO:0007669"/>
    <property type="project" value="TreeGrafter"/>
</dbReference>
<evidence type="ECO:0000256" key="1">
    <source>
        <dbReference type="SAM" id="MobiDB-lite"/>
    </source>
</evidence>
<dbReference type="OrthoDB" id="432953at2759"/>
<evidence type="ECO:0000313" key="3">
    <source>
        <dbReference type="EMBL" id="KAI1232377.1"/>
    </source>
</evidence>
<organism evidence="2">
    <name type="scientific">Lamprotornis superbus</name>
    <dbReference type="NCBI Taxonomy" id="245042"/>
    <lineage>
        <taxon>Eukaryota</taxon>
        <taxon>Metazoa</taxon>
        <taxon>Chordata</taxon>
        <taxon>Craniata</taxon>
        <taxon>Vertebrata</taxon>
        <taxon>Euteleostomi</taxon>
        <taxon>Archelosauria</taxon>
        <taxon>Archosauria</taxon>
        <taxon>Dinosauria</taxon>
        <taxon>Saurischia</taxon>
        <taxon>Theropoda</taxon>
        <taxon>Coelurosauria</taxon>
        <taxon>Aves</taxon>
        <taxon>Neognathae</taxon>
        <taxon>Neoaves</taxon>
        <taxon>Telluraves</taxon>
        <taxon>Australaves</taxon>
        <taxon>Passeriformes</taxon>
        <taxon>Sturnidae</taxon>
        <taxon>Lamprotornis</taxon>
    </lineage>
</organism>
<evidence type="ECO:0000313" key="2">
    <source>
        <dbReference type="EMBL" id="KAG0115147.1"/>
    </source>
</evidence>
<feature type="region of interest" description="Disordered" evidence="1">
    <location>
        <begin position="575"/>
        <end position="692"/>
    </location>
</feature>
<dbReference type="PANTHER" id="PTHR21575">
    <property type="entry name" value="PROTEIN HID1"/>
    <property type="match status" value="1"/>
</dbReference>
<keyword evidence="4" id="KW-1185">Reference proteome</keyword>
<feature type="non-terminal residue" evidence="2">
    <location>
        <position position="978"/>
    </location>
</feature>
<reference evidence="3" key="3">
    <citation type="submission" date="2022-01" db="EMBL/GenBank/DDBJ databases">
        <authorList>
            <person name="Rubenstein D.R."/>
        </authorList>
    </citation>
    <scope>NUCLEOTIDE SEQUENCE</scope>
    <source>
        <strain evidence="3">SS15</strain>
        <tissue evidence="3">Liver</tissue>
    </source>
</reference>
<dbReference type="Proteomes" id="UP000618051">
    <property type="component" value="Unassembled WGS sequence"/>
</dbReference>
<proteinExistence type="predicted"/>
<sequence>MAGIIADDWILWNGSSTSITTFVSSQPVEATDDAFWDQFWADTATSVQDVFALVPAAEIRAVREESPSNLATLCYKAVEKLVQGAESGCHTEKERQIVLNCCRLLTRILPYIFEDPDWRGFFWSTVPGAGRGGGDEDDENARPLAESLLLAVTDLLFCPDFTVQSHRRSMVDTAEDIHSIDSCEYIWEAGVGFAHSPQPNYIHDLNRTELLKLLLTCFSEAMYLPPSSDSSNTNPWVQFFCSTENRHALPLFTSLLNVVCAYDPVGYGIPYNHLLFSDYREPLVEEAAQVLIVTLDYDSSTSSSPTVDGTTTGTAMDDVDPPGPDNLFVNYLSRIHREEDFQFILKGVARLLSNPLVQTYLPNSAKKIQFHQELLVLFWKLCDFNKKFLFFVLKSSDVLDILVPILYFLNDARADQSRVGLMHIGVFILLLLSGERNFGVRLNKPYSVRVPMDIPVFTGTHADLLIIVFHKIITSGHQRLQPLFDCLLTIVVNVSPYLKSLSMVAANKLLHLLEAFSTTWFLFSAVQNHHLVFFLLEVFNNIIQYQFDGNSNLVYAVIRKRNVFHQLANLPTDSQSIQKGLQRKKKTPEPISRTNSQDGVSMEGSRPAAPAEPGTLKTSLVATPGIDKLTEKSQVSEDGTMRSLEPEASQLSPEGNSPAALSDGEPWSGEASHSRRDRRRLSSASSSGQWTPSPDWVMSWKSKLPLQTIMRLLQVLVPQVEKICIDKGLTDESEILKFLQHGTLVGLLPVPHPILIRKYQANSGTAMWFRTYMWGVIYLRNVDPPIWYDTDVKLFEIQRRGLLFPRQLCVLPGISSMFGLSFCYNAPPVEPVDDKNILGDVLKDDEDRVGQGEAVQQVPGVSGHQGHNGEVGHANLTEGCSHQQDHVQAAGVDDCPDHGAHAHQGQKHNVVGIIDHKDLAAGDQAGGLDLVHHKDTGPDDYSTGAQQWPKDHPLELEFGLGVRDVVVADASPHVLPHD</sequence>
<accession>A0A835NG27</accession>
<reference evidence="2" key="1">
    <citation type="submission" date="2020-10" db="EMBL/GenBank/DDBJ databases">
        <title>Feather gene expression reveals the developmental basis of iridescence in African starlings.</title>
        <authorList>
            <person name="Rubenstein D.R."/>
        </authorList>
    </citation>
    <scope>NUCLEOTIDE SEQUENCE</scope>
    <source>
        <strain evidence="2">SS15</strain>
        <tissue evidence="2">Liver</tissue>
    </source>
</reference>
<dbReference type="AlphaFoldDB" id="A0A835NG27"/>
<dbReference type="GO" id="GO:0000138">
    <property type="term" value="C:Golgi trans cisterna"/>
    <property type="evidence" value="ECO:0007669"/>
    <property type="project" value="TreeGrafter"/>
</dbReference>
<gene>
    <name evidence="3" type="ORF">IHE44_0006837</name>
    <name evidence="2" type="ORF">IHE44_006708</name>
</gene>
<dbReference type="EMBL" id="JADDUC020000022">
    <property type="protein sequence ID" value="KAI1232377.1"/>
    <property type="molecule type" value="Genomic_DNA"/>
</dbReference>